<evidence type="ECO:0000259" key="7">
    <source>
        <dbReference type="PROSITE" id="PS51755"/>
    </source>
</evidence>
<dbReference type="InterPro" id="IPR011990">
    <property type="entry name" value="TPR-like_helical_dom_sf"/>
</dbReference>
<reference evidence="8 9" key="1">
    <citation type="submission" date="2017-03" db="EMBL/GenBank/DDBJ databases">
        <title>Draft genome sequence of Streptomyces scabrisporus NF3, endophyte isolated from Amphipterygium adstringens.</title>
        <authorList>
            <person name="Vazquez M."/>
            <person name="Ceapa C.D."/>
            <person name="Rodriguez Luna D."/>
            <person name="Sanchez Esquivel S."/>
        </authorList>
    </citation>
    <scope>NUCLEOTIDE SEQUENCE [LARGE SCALE GENOMIC DNA]</scope>
    <source>
        <strain evidence="8 9">NF3</strain>
    </source>
</reference>
<organism evidence="8 9">
    <name type="scientific">Embleya scabrispora</name>
    <dbReference type="NCBI Taxonomy" id="159449"/>
    <lineage>
        <taxon>Bacteria</taxon>
        <taxon>Bacillati</taxon>
        <taxon>Actinomycetota</taxon>
        <taxon>Actinomycetes</taxon>
        <taxon>Kitasatosporales</taxon>
        <taxon>Streptomycetaceae</taxon>
        <taxon>Embleya</taxon>
    </lineage>
</organism>
<dbReference type="SUPFAM" id="SSF160904">
    <property type="entry name" value="Jann2411-like"/>
    <property type="match status" value="1"/>
</dbReference>
<dbReference type="Pfam" id="PF07336">
    <property type="entry name" value="ABATE"/>
    <property type="match status" value="1"/>
</dbReference>
<dbReference type="Gene3D" id="1.10.3300.10">
    <property type="entry name" value="Jann2411-like domain"/>
    <property type="match status" value="1"/>
</dbReference>
<evidence type="ECO:0000256" key="2">
    <source>
        <dbReference type="ARBA" id="ARBA00023012"/>
    </source>
</evidence>
<comment type="similarity">
    <text evidence="1">Belongs to the AfsR/DnrI/RedD regulatory family.</text>
</comment>
<dbReference type="InterPro" id="IPR051677">
    <property type="entry name" value="AfsR-DnrI-RedD_regulator"/>
</dbReference>
<dbReference type="PANTHER" id="PTHR35807">
    <property type="entry name" value="TRANSCRIPTIONAL REGULATOR REDD-RELATED"/>
    <property type="match status" value="1"/>
</dbReference>
<keyword evidence="9" id="KW-1185">Reference proteome</keyword>
<evidence type="ECO:0000256" key="1">
    <source>
        <dbReference type="ARBA" id="ARBA00005820"/>
    </source>
</evidence>
<dbReference type="GO" id="GO:0003677">
    <property type="term" value="F:DNA binding"/>
    <property type="evidence" value="ECO:0007669"/>
    <property type="project" value="UniProtKB-UniRule"/>
</dbReference>
<evidence type="ECO:0000256" key="3">
    <source>
        <dbReference type="ARBA" id="ARBA00023015"/>
    </source>
</evidence>
<evidence type="ECO:0000256" key="4">
    <source>
        <dbReference type="ARBA" id="ARBA00023125"/>
    </source>
</evidence>
<keyword evidence="3" id="KW-0805">Transcription regulation</keyword>
<dbReference type="Pfam" id="PF11706">
    <property type="entry name" value="zf-CGNR"/>
    <property type="match status" value="1"/>
</dbReference>
<dbReference type="SMART" id="SM01043">
    <property type="entry name" value="BTAD"/>
    <property type="match status" value="1"/>
</dbReference>
<dbReference type="InterPro" id="IPR023286">
    <property type="entry name" value="ABATE_dom_sf"/>
</dbReference>
<gene>
    <name evidence="8" type="ORF">B4N89_15670</name>
</gene>
<dbReference type="OrthoDB" id="4336084at2"/>
<accession>A0A1T3NZA1</accession>
<protein>
    <submittedName>
        <fullName evidence="8">SARP family transcriptional regulator</fullName>
    </submittedName>
</protein>
<evidence type="ECO:0000256" key="6">
    <source>
        <dbReference type="PROSITE-ProRule" id="PRU01091"/>
    </source>
</evidence>
<keyword evidence="4 6" id="KW-0238">DNA-binding</keyword>
<name>A0A1T3NZA1_9ACTN</name>
<dbReference type="InterPro" id="IPR010852">
    <property type="entry name" value="ABATE"/>
</dbReference>
<keyword evidence="5" id="KW-0804">Transcription</keyword>
<comment type="caution">
    <text evidence="8">The sequence shown here is derived from an EMBL/GenBank/DDBJ whole genome shotgun (WGS) entry which is preliminary data.</text>
</comment>
<dbReference type="SUPFAM" id="SSF48452">
    <property type="entry name" value="TPR-like"/>
    <property type="match status" value="1"/>
</dbReference>
<dbReference type="PANTHER" id="PTHR35807:SF1">
    <property type="entry name" value="TRANSCRIPTIONAL REGULATOR REDD"/>
    <property type="match status" value="1"/>
</dbReference>
<dbReference type="Gene3D" id="1.25.40.10">
    <property type="entry name" value="Tetratricopeptide repeat domain"/>
    <property type="match status" value="1"/>
</dbReference>
<keyword evidence="2" id="KW-0902">Two-component regulatory system</keyword>
<proteinExistence type="inferred from homology"/>
<dbReference type="InterPro" id="IPR036388">
    <property type="entry name" value="WH-like_DNA-bd_sf"/>
</dbReference>
<evidence type="ECO:0000256" key="5">
    <source>
        <dbReference type="ARBA" id="ARBA00023163"/>
    </source>
</evidence>
<dbReference type="GO" id="GO:0006355">
    <property type="term" value="P:regulation of DNA-templated transcription"/>
    <property type="evidence" value="ECO:0007669"/>
    <property type="project" value="InterPro"/>
</dbReference>
<dbReference type="InterPro" id="IPR001867">
    <property type="entry name" value="OmpR/PhoB-type_DNA-bd"/>
</dbReference>
<dbReference type="PROSITE" id="PS51755">
    <property type="entry name" value="OMPR_PHOB"/>
    <property type="match status" value="1"/>
</dbReference>
<dbReference type="RefSeq" id="WP_078979381.1">
    <property type="nucleotide sequence ID" value="NZ_MWQN01000001.1"/>
</dbReference>
<dbReference type="CDD" id="cd15831">
    <property type="entry name" value="BTAD"/>
    <property type="match status" value="1"/>
</dbReference>
<dbReference type="InterPro" id="IPR021005">
    <property type="entry name" value="Znf_CGNR"/>
</dbReference>
<dbReference type="Gene3D" id="1.10.10.10">
    <property type="entry name" value="Winged helix-like DNA-binding domain superfamily/Winged helix DNA-binding domain"/>
    <property type="match status" value="1"/>
</dbReference>
<dbReference type="STRING" id="159449.B4N89_15670"/>
<dbReference type="EMBL" id="MWQN01000001">
    <property type="protein sequence ID" value="OPC82186.1"/>
    <property type="molecule type" value="Genomic_DNA"/>
</dbReference>
<dbReference type="InterPro" id="IPR016032">
    <property type="entry name" value="Sig_transdc_resp-reg_C-effctor"/>
</dbReference>
<dbReference type="AlphaFoldDB" id="A0A1T3NZA1"/>
<dbReference type="GO" id="GO:0000160">
    <property type="term" value="P:phosphorelay signal transduction system"/>
    <property type="evidence" value="ECO:0007669"/>
    <property type="project" value="UniProtKB-KW"/>
</dbReference>
<dbReference type="Pfam" id="PF03704">
    <property type="entry name" value="BTAD"/>
    <property type="match status" value="1"/>
</dbReference>
<feature type="domain" description="OmpR/PhoB-type" evidence="7">
    <location>
        <begin position="1"/>
        <end position="92"/>
    </location>
</feature>
<dbReference type="Pfam" id="PF00486">
    <property type="entry name" value="Trans_reg_C"/>
    <property type="match status" value="1"/>
</dbReference>
<sequence length="446" mass="49430">MEFRLLGAFEACHEGRSVLVGTRRQERCLLALLLLDAGRVVTTERLIDLMWQGSSPASARGTVHTYIGRLRARLAPYGLRMRTRHGGYTVDADAHAVDVREFLDLVGRSGGAADPAERMRCQDRALALWRGPLLADVIDDRLRGRLAGRLDELRVSALEQRAEARLAMGLHDRVLADLAPVADEFPARERLVAARMTALCRAGRRAEALEAYRHTRKVLVSEMGIEPGATLTTLHERILRGDPRLDRPSAPVYAVRVGEEWLPWNTSGHPALEFCNTYAGWGGPEHPGADWLRGYATLAVWTGHLDLADERLVVGLRRRARERPDEAAAALARAREFRADLYACLTDPQDVRAFNAVAETAREAAGAAVFRRGEDGLGRWRLSPAAGLALPLYAVARSAAELLADPRRFLVRRCPDEACGWLFLDTSGRRRWCSLAICGNRCRVAE</sequence>
<dbReference type="SMART" id="SM00862">
    <property type="entry name" value="Trans_reg_C"/>
    <property type="match status" value="1"/>
</dbReference>
<dbReference type="SUPFAM" id="SSF46894">
    <property type="entry name" value="C-terminal effector domain of the bipartite response regulators"/>
    <property type="match status" value="1"/>
</dbReference>
<evidence type="ECO:0000313" key="8">
    <source>
        <dbReference type="EMBL" id="OPC82186.1"/>
    </source>
</evidence>
<feature type="DNA-binding region" description="OmpR/PhoB-type" evidence="6">
    <location>
        <begin position="1"/>
        <end position="92"/>
    </location>
</feature>
<evidence type="ECO:0000313" key="9">
    <source>
        <dbReference type="Proteomes" id="UP000190037"/>
    </source>
</evidence>
<dbReference type="Proteomes" id="UP000190037">
    <property type="component" value="Unassembled WGS sequence"/>
</dbReference>
<dbReference type="InterPro" id="IPR005158">
    <property type="entry name" value="BTAD"/>
</dbReference>